<dbReference type="Pfam" id="PF01553">
    <property type="entry name" value="Acyltransferase"/>
    <property type="match status" value="1"/>
</dbReference>
<evidence type="ECO:0000256" key="2">
    <source>
        <dbReference type="ARBA" id="ARBA00023315"/>
    </source>
</evidence>
<organism evidence="4 5">
    <name type="scientific">Salinactinospora qingdaonensis</name>
    <dbReference type="NCBI Taxonomy" id="702744"/>
    <lineage>
        <taxon>Bacteria</taxon>
        <taxon>Bacillati</taxon>
        <taxon>Actinomycetota</taxon>
        <taxon>Actinomycetes</taxon>
        <taxon>Streptosporangiales</taxon>
        <taxon>Nocardiopsidaceae</taxon>
        <taxon>Salinactinospora</taxon>
    </lineage>
</organism>
<evidence type="ECO:0000313" key="5">
    <source>
        <dbReference type="Proteomes" id="UP001500908"/>
    </source>
</evidence>
<keyword evidence="1" id="KW-0808">Transferase</keyword>
<dbReference type="PANTHER" id="PTHR10434:SF11">
    <property type="entry name" value="1-ACYL-SN-GLYCEROL-3-PHOSPHATE ACYLTRANSFERASE"/>
    <property type="match status" value="1"/>
</dbReference>
<evidence type="ECO:0000313" key="4">
    <source>
        <dbReference type="EMBL" id="GAA3753955.1"/>
    </source>
</evidence>
<proteinExistence type="predicted"/>
<protein>
    <submittedName>
        <fullName evidence="4">Lysophospholipid acyltransferase family protein</fullName>
    </submittedName>
</protein>
<sequence>MLYDTVRRLAGVIATVLYRPTIEGRDHVPSTGPVILASNHLSFSDHIVIPLAVSRRVRFLAKSEYFTGPGLKGRLSKATFEALGAVPVKRGTNRDAMTSLHTGLDLLAHGEAFAVYPEGTRSRDGRLYRGRTGVAYLALTSGAPVVPVALLGTQDLQPIGTRIPRIRPITVRFGPAMDFSTGYDHIKPSKARRVVTDDIMDAIAALSGQEQVEAYNTYPPTDDPT</sequence>
<reference evidence="5" key="1">
    <citation type="journal article" date="2019" name="Int. J. Syst. Evol. Microbiol.">
        <title>The Global Catalogue of Microorganisms (GCM) 10K type strain sequencing project: providing services to taxonomists for standard genome sequencing and annotation.</title>
        <authorList>
            <consortium name="The Broad Institute Genomics Platform"/>
            <consortium name="The Broad Institute Genome Sequencing Center for Infectious Disease"/>
            <person name="Wu L."/>
            <person name="Ma J."/>
        </authorList>
    </citation>
    <scope>NUCLEOTIDE SEQUENCE [LARGE SCALE GENOMIC DNA]</scope>
    <source>
        <strain evidence="5">JCM 17137</strain>
    </source>
</reference>
<dbReference type="Proteomes" id="UP001500908">
    <property type="component" value="Unassembled WGS sequence"/>
</dbReference>
<dbReference type="EMBL" id="BAABDD010000019">
    <property type="protein sequence ID" value="GAA3753955.1"/>
    <property type="molecule type" value="Genomic_DNA"/>
</dbReference>
<keyword evidence="2 4" id="KW-0012">Acyltransferase</keyword>
<dbReference type="GO" id="GO:0016746">
    <property type="term" value="F:acyltransferase activity"/>
    <property type="evidence" value="ECO:0007669"/>
    <property type="project" value="UniProtKB-KW"/>
</dbReference>
<dbReference type="SUPFAM" id="SSF69593">
    <property type="entry name" value="Glycerol-3-phosphate (1)-acyltransferase"/>
    <property type="match status" value="1"/>
</dbReference>
<accession>A0ABP7G3K9</accession>
<dbReference type="CDD" id="cd07989">
    <property type="entry name" value="LPLAT_AGPAT-like"/>
    <property type="match status" value="1"/>
</dbReference>
<evidence type="ECO:0000256" key="1">
    <source>
        <dbReference type="ARBA" id="ARBA00022679"/>
    </source>
</evidence>
<feature type="domain" description="Phospholipid/glycerol acyltransferase" evidence="3">
    <location>
        <begin position="34"/>
        <end position="153"/>
    </location>
</feature>
<dbReference type="PANTHER" id="PTHR10434">
    <property type="entry name" value="1-ACYL-SN-GLYCEROL-3-PHOSPHATE ACYLTRANSFERASE"/>
    <property type="match status" value="1"/>
</dbReference>
<dbReference type="SMART" id="SM00563">
    <property type="entry name" value="PlsC"/>
    <property type="match status" value="1"/>
</dbReference>
<dbReference type="InterPro" id="IPR002123">
    <property type="entry name" value="Plipid/glycerol_acylTrfase"/>
</dbReference>
<comment type="caution">
    <text evidence="4">The sequence shown here is derived from an EMBL/GenBank/DDBJ whole genome shotgun (WGS) entry which is preliminary data.</text>
</comment>
<name>A0ABP7G3K9_9ACTN</name>
<keyword evidence="5" id="KW-1185">Reference proteome</keyword>
<evidence type="ECO:0000259" key="3">
    <source>
        <dbReference type="SMART" id="SM00563"/>
    </source>
</evidence>
<gene>
    <name evidence="4" type="ORF">GCM10022402_35790</name>
</gene>
<dbReference type="RefSeq" id="WP_344973382.1">
    <property type="nucleotide sequence ID" value="NZ_BAABDD010000019.1"/>
</dbReference>